<dbReference type="Pfam" id="PF14200">
    <property type="entry name" value="RicinB_lectin_2"/>
    <property type="match status" value="1"/>
</dbReference>
<dbReference type="EMBL" id="PTIX01000005">
    <property type="protein sequence ID" value="PPK68550.1"/>
    <property type="molecule type" value="Genomic_DNA"/>
</dbReference>
<protein>
    <submittedName>
        <fullName evidence="3">Ricin-type beta-trefoil lectin protein</fullName>
    </submittedName>
</protein>
<keyword evidence="1" id="KW-0732">Signal</keyword>
<sequence>MSKCGRVLGLVLSLVAAAVVTATPAQALPAGCAKPGSLNCLRITSGAFAGSLDIENPDDPHAYLRFRGDNGERSFWKLEQNADFTFRIRNLASGNCVDVWRTNGYLDQWECVGQSSQRWHLVPFAADLSSYFVKQEDTGRCFTLDNDGYVYVGDCAAGDTRQSFTLGVDGSTLAGTKNLAVRYAMKVCDSKPETCGWKEDKTKYPAYLAPAECVSQLVKNATPNEATYTRTWTQTTGWQNTVGGSVTVSTDIGIDLGIKAKVTTAIQANYQHAWIGSEAVSDAVSIKLKPGEYGWVTRAALVKKVTGTWTLDLAGQSWTQKATIVIPAKDGTDSKLSAVVLKAGKTPPTDCKG</sequence>
<keyword evidence="4" id="KW-1185">Reference proteome</keyword>
<dbReference type="PROSITE" id="PS50231">
    <property type="entry name" value="RICIN_B_LECTIN"/>
    <property type="match status" value="1"/>
</dbReference>
<dbReference type="GO" id="GO:0030246">
    <property type="term" value="F:carbohydrate binding"/>
    <property type="evidence" value="ECO:0007669"/>
    <property type="project" value="UniProtKB-KW"/>
</dbReference>
<evidence type="ECO:0000256" key="1">
    <source>
        <dbReference type="SAM" id="SignalP"/>
    </source>
</evidence>
<dbReference type="RefSeq" id="WP_104479003.1">
    <property type="nucleotide sequence ID" value="NZ_CP154825.1"/>
</dbReference>
<dbReference type="InterPro" id="IPR035992">
    <property type="entry name" value="Ricin_B-like_lectins"/>
</dbReference>
<dbReference type="Gene3D" id="2.80.10.50">
    <property type="match status" value="1"/>
</dbReference>
<dbReference type="CDD" id="cd00161">
    <property type="entry name" value="beta-trefoil_Ricin-like"/>
    <property type="match status" value="1"/>
</dbReference>
<dbReference type="AlphaFoldDB" id="A0A2S6GTL2"/>
<organism evidence="3 4">
    <name type="scientific">Actinokineospora auranticolor</name>
    <dbReference type="NCBI Taxonomy" id="155976"/>
    <lineage>
        <taxon>Bacteria</taxon>
        <taxon>Bacillati</taxon>
        <taxon>Actinomycetota</taxon>
        <taxon>Actinomycetes</taxon>
        <taxon>Pseudonocardiales</taxon>
        <taxon>Pseudonocardiaceae</taxon>
        <taxon>Actinokineospora</taxon>
    </lineage>
</organism>
<reference evidence="3 4" key="1">
    <citation type="submission" date="2018-02" db="EMBL/GenBank/DDBJ databases">
        <title>Genomic Encyclopedia of Archaeal and Bacterial Type Strains, Phase II (KMG-II): from individual species to whole genera.</title>
        <authorList>
            <person name="Goeker M."/>
        </authorList>
    </citation>
    <scope>NUCLEOTIDE SEQUENCE [LARGE SCALE GENOMIC DNA]</scope>
    <source>
        <strain evidence="3 4">YU 961-1</strain>
    </source>
</reference>
<keyword evidence="3" id="KW-0430">Lectin</keyword>
<dbReference type="SUPFAM" id="SSF50370">
    <property type="entry name" value="Ricin B-like lectins"/>
    <property type="match status" value="1"/>
</dbReference>
<feature type="domain" description="Ricin B lectin" evidence="2">
    <location>
        <begin position="76"/>
        <end position="146"/>
    </location>
</feature>
<feature type="chain" id="PRO_5017982467" evidence="1">
    <location>
        <begin position="28"/>
        <end position="353"/>
    </location>
</feature>
<accession>A0A2S6GTL2</accession>
<comment type="caution">
    <text evidence="3">The sequence shown here is derived from an EMBL/GenBank/DDBJ whole genome shotgun (WGS) entry which is preliminary data.</text>
</comment>
<feature type="signal peptide" evidence="1">
    <location>
        <begin position="1"/>
        <end position="27"/>
    </location>
</feature>
<name>A0A2S6GTL2_9PSEU</name>
<evidence type="ECO:0000313" key="3">
    <source>
        <dbReference type="EMBL" id="PPK68550.1"/>
    </source>
</evidence>
<gene>
    <name evidence="3" type="ORF">CLV40_105279</name>
</gene>
<dbReference type="Proteomes" id="UP000239203">
    <property type="component" value="Unassembled WGS sequence"/>
</dbReference>
<dbReference type="OrthoDB" id="4302866at2"/>
<evidence type="ECO:0000313" key="4">
    <source>
        <dbReference type="Proteomes" id="UP000239203"/>
    </source>
</evidence>
<proteinExistence type="predicted"/>
<dbReference type="SUPFAM" id="SSF56973">
    <property type="entry name" value="Aerolisin/ETX pore-forming domain"/>
    <property type="match status" value="1"/>
</dbReference>
<dbReference type="InterPro" id="IPR000772">
    <property type="entry name" value="Ricin_B_lectin"/>
</dbReference>
<evidence type="ECO:0000259" key="2">
    <source>
        <dbReference type="Pfam" id="PF14200"/>
    </source>
</evidence>